<dbReference type="EMBL" id="JAMKFB020000008">
    <property type="protein sequence ID" value="KAL0187039.1"/>
    <property type="molecule type" value="Genomic_DNA"/>
</dbReference>
<organism evidence="5 6">
    <name type="scientific">Cirrhinus mrigala</name>
    <name type="common">Mrigala</name>
    <dbReference type="NCBI Taxonomy" id="683832"/>
    <lineage>
        <taxon>Eukaryota</taxon>
        <taxon>Metazoa</taxon>
        <taxon>Chordata</taxon>
        <taxon>Craniata</taxon>
        <taxon>Vertebrata</taxon>
        <taxon>Euteleostomi</taxon>
        <taxon>Actinopterygii</taxon>
        <taxon>Neopterygii</taxon>
        <taxon>Teleostei</taxon>
        <taxon>Ostariophysi</taxon>
        <taxon>Cypriniformes</taxon>
        <taxon>Cyprinidae</taxon>
        <taxon>Labeoninae</taxon>
        <taxon>Labeonini</taxon>
        <taxon>Cirrhinus</taxon>
    </lineage>
</organism>
<evidence type="ECO:0000313" key="5">
    <source>
        <dbReference type="EMBL" id="KAL0187039.1"/>
    </source>
</evidence>
<dbReference type="Gene3D" id="6.10.140.340">
    <property type="match status" value="1"/>
</dbReference>
<comment type="similarity">
    <text evidence="1 2">Belongs to the ELL/occludin family.</text>
</comment>
<protein>
    <recommendedName>
        <fullName evidence="4">OCEL domain-containing protein</fullName>
    </recommendedName>
</protein>
<feature type="non-terminal residue" evidence="5">
    <location>
        <position position="57"/>
    </location>
</feature>
<dbReference type="PANTHER" id="PTHR23288">
    <property type="entry name" value="OCCLUDIN AND RNA POLYMERASE II ELONGATION FACTOR ELL"/>
    <property type="match status" value="1"/>
</dbReference>
<evidence type="ECO:0000256" key="2">
    <source>
        <dbReference type="PROSITE-ProRule" id="PRU01324"/>
    </source>
</evidence>
<evidence type="ECO:0000256" key="3">
    <source>
        <dbReference type="SAM" id="Coils"/>
    </source>
</evidence>
<dbReference type="AlphaFoldDB" id="A0ABD0QLD8"/>
<gene>
    <name evidence="5" type="ORF">M9458_018709</name>
</gene>
<dbReference type="InterPro" id="IPR010844">
    <property type="entry name" value="Occludin_ELL"/>
</dbReference>
<reference evidence="5 6" key="1">
    <citation type="submission" date="2024-05" db="EMBL/GenBank/DDBJ databases">
        <title>Genome sequencing and assembly of Indian major carp, Cirrhinus mrigala (Hamilton, 1822).</title>
        <authorList>
            <person name="Mohindra V."/>
            <person name="Chowdhury L.M."/>
            <person name="Lal K."/>
            <person name="Jena J.K."/>
        </authorList>
    </citation>
    <scope>NUCLEOTIDE SEQUENCE [LARGE SCALE GENOMIC DNA]</scope>
    <source>
        <strain evidence="5">CM1030</strain>
        <tissue evidence="5">Blood</tissue>
    </source>
</reference>
<accession>A0ABD0QLD8</accession>
<name>A0ABD0QLD8_CIRMR</name>
<dbReference type="PROSITE" id="PS51980">
    <property type="entry name" value="OCEL"/>
    <property type="match status" value="1"/>
</dbReference>
<sequence>LYPEITSDTQRHEYKKEFDSDLRSYKELCAEMDDINDQINKLSRELDTLEEGTSKYQ</sequence>
<feature type="non-terminal residue" evidence="5">
    <location>
        <position position="1"/>
    </location>
</feature>
<dbReference type="Proteomes" id="UP001529510">
    <property type="component" value="Unassembled WGS sequence"/>
</dbReference>
<evidence type="ECO:0000313" key="6">
    <source>
        <dbReference type="Proteomes" id="UP001529510"/>
    </source>
</evidence>
<keyword evidence="3" id="KW-0175">Coiled coil</keyword>
<keyword evidence="6" id="KW-1185">Reference proteome</keyword>
<feature type="coiled-coil region" evidence="3">
    <location>
        <begin position="25"/>
        <end position="52"/>
    </location>
</feature>
<evidence type="ECO:0000259" key="4">
    <source>
        <dbReference type="PROSITE" id="PS51980"/>
    </source>
</evidence>
<proteinExistence type="inferred from homology"/>
<feature type="domain" description="OCEL" evidence="4">
    <location>
        <begin position="1"/>
        <end position="57"/>
    </location>
</feature>
<comment type="caution">
    <text evidence="5">The sequence shown here is derived from an EMBL/GenBank/DDBJ whole genome shotgun (WGS) entry which is preliminary data.</text>
</comment>
<evidence type="ECO:0000256" key="1">
    <source>
        <dbReference type="ARBA" id="ARBA00009171"/>
    </source>
</evidence>
<dbReference type="InterPro" id="IPR031176">
    <property type="entry name" value="ELL/occludin"/>
</dbReference>
<dbReference type="SUPFAM" id="SSF144292">
    <property type="entry name" value="occludin/ELL-like"/>
    <property type="match status" value="1"/>
</dbReference>
<dbReference type="Pfam" id="PF07303">
    <property type="entry name" value="Occludin_ELL"/>
    <property type="match status" value="1"/>
</dbReference>
<dbReference type="PANTHER" id="PTHR23288:SF6">
    <property type="entry name" value="OCCLUDIN"/>
    <property type="match status" value="1"/>
</dbReference>